<feature type="transmembrane region" description="Helical" evidence="7">
    <location>
        <begin position="256"/>
        <end position="274"/>
    </location>
</feature>
<reference evidence="9" key="2">
    <citation type="submission" date="2021-04" db="EMBL/GenBank/DDBJ databases">
        <authorList>
            <person name="Gilroy R."/>
        </authorList>
    </citation>
    <scope>NUCLEOTIDE SEQUENCE</scope>
    <source>
        <strain evidence="9">CHK169-2315</strain>
    </source>
</reference>
<evidence type="ECO:0000259" key="8">
    <source>
        <dbReference type="Pfam" id="PF00892"/>
    </source>
</evidence>
<evidence type="ECO:0000256" key="5">
    <source>
        <dbReference type="ARBA" id="ARBA00022989"/>
    </source>
</evidence>
<dbReference type="InterPro" id="IPR050638">
    <property type="entry name" value="AA-Vitamin_Transporters"/>
</dbReference>
<evidence type="ECO:0000256" key="2">
    <source>
        <dbReference type="ARBA" id="ARBA00007362"/>
    </source>
</evidence>
<feature type="transmembrane region" description="Helical" evidence="7">
    <location>
        <begin position="36"/>
        <end position="57"/>
    </location>
</feature>
<dbReference type="PANTHER" id="PTHR32322:SF18">
    <property type="entry name" value="S-ADENOSYLMETHIONINE_S-ADENOSYLHOMOCYSTEINE TRANSPORTER"/>
    <property type="match status" value="1"/>
</dbReference>
<protein>
    <submittedName>
        <fullName evidence="9">DMT family transporter</fullName>
    </submittedName>
</protein>
<keyword evidence="3" id="KW-1003">Cell membrane</keyword>
<evidence type="ECO:0000256" key="6">
    <source>
        <dbReference type="ARBA" id="ARBA00023136"/>
    </source>
</evidence>
<keyword evidence="6 7" id="KW-0472">Membrane</keyword>
<feature type="transmembrane region" description="Helical" evidence="7">
    <location>
        <begin position="280"/>
        <end position="299"/>
    </location>
</feature>
<evidence type="ECO:0000256" key="4">
    <source>
        <dbReference type="ARBA" id="ARBA00022692"/>
    </source>
</evidence>
<dbReference type="PANTHER" id="PTHR32322">
    <property type="entry name" value="INNER MEMBRANE TRANSPORTER"/>
    <property type="match status" value="1"/>
</dbReference>
<reference evidence="9" key="1">
    <citation type="journal article" date="2021" name="PeerJ">
        <title>Extensive microbial diversity within the chicken gut microbiome revealed by metagenomics and culture.</title>
        <authorList>
            <person name="Gilroy R."/>
            <person name="Ravi A."/>
            <person name="Getino M."/>
            <person name="Pursley I."/>
            <person name="Horton D.L."/>
            <person name="Alikhan N.F."/>
            <person name="Baker D."/>
            <person name="Gharbi K."/>
            <person name="Hall N."/>
            <person name="Watson M."/>
            <person name="Adriaenssens E.M."/>
            <person name="Foster-Nyarko E."/>
            <person name="Jarju S."/>
            <person name="Secka A."/>
            <person name="Antonio M."/>
            <person name="Oren A."/>
            <person name="Chaudhuri R.R."/>
            <person name="La Ragione R."/>
            <person name="Hildebrand F."/>
            <person name="Pallen M.J."/>
        </authorList>
    </citation>
    <scope>NUCLEOTIDE SEQUENCE</scope>
    <source>
        <strain evidence="9">CHK169-2315</strain>
    </source>
</reference>
<dbReference type="AlphaFoldDB" id="A0A9D1PN25"/>
<gene>
    <name evidence="9" type="ORF">H9895_08080</name>
</gene>
<dbReference type="EMBL" id="DXHX01000123">
    <property type="protein sequence ID" value="HIV75017.1"/>
    <property type="molecule type" value="Genomic_DNA"/>
</dbReference>
<evidence type="ECO:0000256" key="3">
    <source>
        <dbReference type="ARBA" id="ARBA00022475"/>
    </source>
</evidence>
<keyword evidence="4 7" id="KW-0812">Transmembrane</keyword>
<feature type="transmembrane region" description="Helical" evidence="7">
    <location>
        <begin position="126"/>
        <end position="146"/>
    </location>
</feature>
<feature type="transmembrane region" description="Helical" evidence="7">
    <location>
        <begin position="189"/>
        <end position="213"/>
    </location>
</feature>
<comment type="caution">
    <text evidence="9">The sequence shown here is derived from an EMBL/GenBank/DDBJ whole genome shotgun (WGS) entry which is preliminary data.</text>
</comment>
<dbReference type="GO" id="GO:0005886">
    <property type="term" value="C:plasma membrane"/>
    <property type="evidence" value="ECO:0007669"/>
    <property type="project" value="UniProtKB-SubCell"/>
</dbReference>
<comment type="subcellular location">
    <subcellularLocation>
        <location evidence="1">Cell membrane</location>
        <topology evidence="1">Multi-pass membrane protein</topology>
    </subcellularLocation>
</comment>
<sequence>MRNSILIGAILCAIASMSWGAMFPVADHAFQYIDPFYFTIIRYLPVTVLLVVFLYFIEGKQAFKLEGHGFMIWFFGAMGFTIYNLFIFWGQNLLGDAGVVLASIMEALAPIISILIVWILTKKRPYTFTILTVFGAFIGVLLVVTNGNFQSLFGPGRLIPLIILFSAAAGWALYTFGGSQFPKWSVLRYSTLTCLYGTLTATVVVIFSSVFGYVEVPTLQEIYTVRYNMLFMITLPGIFALLFWNKGVVMLKPINAILFINLAPVTTIVIRLIQGHTITGYEWAGAAIVCSMIILNNLYQRMLQKREAHLLKKRKNQLVSQ</sequence>
<feature type="domain" description="EamA" evidence="8">
    <location>
        <begin position="7"/>
        <end position="145"/>
    </location>
</feature>
<feature type="transmembrane region" description="Helical" evidence="7">
    <location>
        <begin position="69"/>
        <end position="91"/>
    </location>
</feature>
<accession>A0A9D1PN25</accession>
<organism evidence="9 10">
    <name type="scientific">Candidatus Pseudogracilibacillus intestinigallinarum</name>
    <dbReference type="NCBI Taxonomy" id="2838742"/>
    <lineage>
        <taxon>Bacteria</taxon>
        <taxon>Bacillati</taxon>
        <taxon>Bacillota</taxon>
        <taxon>Bacilli</taxon>
        <taxon>Bacillales</taxon>
        <taxon>Bacillaceae</taxon>
        <taxon>Pseudogracilibacillus</taxon>
    </lineage>
</organism>
<comment type="similarity">
    <text evidence="2">Belongs to the EamA transporter family.</text>
</comment>
<proteinExistence type="inferred from homology"/>
<evidence type="ECO:0000313" key="9">
    <source>
        <dbReference type="EMBL" id="HIV75017.1"/>
    </source>
</evidence>
<feature type="domain" description="EamA" evidence="8">
    <location>
        <begin position="161"/>
        <end position="296"/>
    </location>
</feature>
<keyword evidence="5 7" id="KW-1133">Transmembrane helix</keyword>
<name>A0A9D1PN25_9BACI</name>
<feature type="transmembrane region" description="Helical" evidence="7">
    <location>
        <begin position="158"/>
        <end position="177"/>
    </location>
</feature>
<dbReference type="InterPro" id="IPR037185">
    <property type="entry name" value="EmrE-like"/>
</dbReference>
<feature type="transmembrane region" description="Helical" evidence="7">
    <location>
        <begin position="225"/>
        <end position="244"/>
    </location>
</feature>
<evidence type="ECO:0000256" key="7">
    <source>
        <dbReference type="SAM" id="Phobius"/>
    </source>
</evidence>
<evidence type="ECO:0000313" key="10">
    <source>
        <dbReference type="Proteomes" id="UP000823937"/>
    </source>
</evidence>
<dbReference type="Pfam" id="PF00892">
    <property type="entry name" value="EamA"/>
    <property type="match status" value="2"/>
</dbReference>
<evidence type="ECO:0000256" key="1">
    <source>
        <dbReference type="ARBA" id="ARBA00004651"/>
    </source>
</evidence>
<dbReference type="InterPro" id="IPR000620">
    <property type="entry name" value="EamA_dom"/>
</dbReference>
<dbReference type="Proteomes" id="UP000823937">
    <property type="component" value="Unassembled WGS sequence"/>
</dbReference>
<feature type="transmembrane region" description="Helical" evidence="7">
    <location>
        <begin position="97"/>
        <end position="119"/>
    </location>
</feature>
<dbReference type="SUPFAM" id="SSF103481">
    <property type="entry name" value="Multidrug resistance efflux transporter EmrE"/>
    <property type="match status" value="1"/>
</dbReference>